<dbReference type="PANTHER" id="PTHR45626">
    <property type="entry name" value="TRANSCRIPTION TERMINATION FACTOR 2-RELATED"/>
    <property type="match status" value="1"/>
</dbReference>
<keyword evidence="9" id="KW-1185">Reference proteome</keyword>
<dbReference type="GO" id="GO:0005737">
    <property type="term" value="C:cytoplasm"/>
    <property type="evidence" value="ECO:0007669"/>
    <property type="project" value="TreeGrafter"/>
</dbReference>
<feature type="region of interest" description="Disordered" evidence="5">
    <location>
        <begin position="651"/>
        <end position="670"/>
    </location>
</feature>
<dbReference type="Gene3D" id="3.40.50.10810">
    <property type="entry name" value="Tandem AAA-ATPase domain"/>
    <property type="match status" value="1"/>
</dbReference>
<name>A0A423XHQ3_9PEZI</name>
<keyword evidence="4" id="KW-0067">ATP-binding</keyword>
<dbReference type="CDD" id="cd18008">
    <property type="entry name" value="DEXDc_SHPRH-like"/>
    <property type="match status" value="1"/>
</dbReference>
<dbReference type="InterPro" id="IPR013083">
    <property type="entry name" value="Znf_RING/FYVE/PHD"/>
</dbReference>
<dbReference type="GO" id="GO:0005524">
    <property type="term" value="F:ATP binding"/>
    <property type="evidence" value="ECO:0007669"/>
    <property type="project" value="UniProtKB-KW"/>
</dbReference>
<comment type="caution">
    <text evidence="8">The sequence shown here is derived from an EMBL/GenBank/DDBJ whole genome shotgun (WGS) entry which is preliminary data.</text>
</comment>
<protein>
    <submittedName>
        <fullName evidence="8">Uncharacterized protein</fullName>
    </submittedName>
</protein>
<evidence type="ECO:0000313" key="8">
    <source>
        <dbReference type="EMBL" id="ROW15882.1"/>
    </source>
</evidence>
<feature type="compositionally biased region" description="Polar residues" evidence="5">
    <location>
        <begin position="729"/>
        <end position="745"/>
    </location>
</feature>
<proteinExistence type="inferred from homology"/>
<dbReference type="CDD" id="cd18793">
    <property type="entry name" value="SF2_C_SNF"/>
    <property type="match status" value="1"/>
</dbReference>
<dbReference type="OrthoDB" id="423559at2759"/>
<dbReference type="GO" id="GO:0005634">
    <property type="term" value="C:nucleus"/>
    <property type="evidence" value="ECO:0007669"/>
    <property type="project" value="TreeGrafter"/>
</dbReference>
<dbReference type="Pfam" id="PF00176">
    <property type="entry name" value="SNF2-rel_dom"/>
    <property type="match status" value="1"/>
</dbReference>
<dbReference type="InterPro" id="IPR050628">
    <property type="entry name" value="SNF2_RAD54_helicase_TF"/>
</dbReference>
<dbReference type="GO" id="GO:0000724">
    <property type="term" value="P:double-strand break repair via homologous recombination"/>
    <property type="evidence" value="ECO:0007669"/>
    <property type="project" value="TreeGrafter"/>
</dbReference>
<evidence type="ECO:0000256" key="3">
    <source>
        <dbReference type="ARBA" id="ARBA00022801"/>
    </source>
</evidence>
<dbReference type="Pfam" id="PF00271">
    <property type="entry name" value="Helicase_C"/>
    <property type="match status" value="1"/>
</dbReference>
<evidence type="ECO:0000313" key="9">
    <source>
        <dbReference type="Proteomes" id="UP000285146"/>
    </source>
</evidence>
<sequence>MDSVNQLSDRCRQRLAAERLLASSTDGYSNNDGVGNGDGNTGADADGAGGNSDDFVDDSIRSAQMGHHEDVQKLLILPEIDIPRERRKQTPRGMSCQLMEHQKVCLTWLLQQEEDKHKKGGLLADTMGLGKTIQALALILSRPSRDPLCKTTLIVAPLALLRQWEQEIFSKVKPHYELRTVIFHGPKAKKMMVTHLLEHDVVLCTYGKLQHEYKTKHERKKTSELRILHRHAAFYRVILDEAHNIKNKDTLASKAAAEIQSQSRLCMTGTPFMNRSRELFPLIRFLHISPYHDWQKFCEEIDTPMRKWDGDENQAGLLKLQALFRSITLRRTKDSRIDGNPIIELPARKEKPAQAMFDDDQRAFYHALETKQRLKFNKYLKAGSVMKNYAYILVLLLRLRQVCDHPFLIKNHGIPEGTKLGAEDMIILACKLPGDIVARIKAQDTFQCPLCEEDTKGPVIVHPCGHHICPECFTASMAVRESEGISEDGEGGEGDHDDGRHQAISCPHYGCDNEITPSNILCHNFFIEAHMAGGSEDGPVDDGTNEDASDHDDEVDENGNLRGFVVGTEDGASVAHGESGGEDDDAEWEPRYGDCMAPQTTDTGGISTRSPSPSTDSSYPGVGSINLADGAVSVDEISANKISDYGDKALPETLTSDDSSSENSLSSDVTTNDWRLGELEKLKRLVKALNSKAIGDRVNATNIKLQARPPKRKRSAGQALGTSRKKPPNVSQDTEFCIRNRQSNAEGAIPQPSGSRGPNEARAGSKGGGKKKSKGQRRDKNFLSLGEMKRVAQSSAAAMYRYKQHLRKEWVSSCKIDKTMEILEDIRKHNPEEKTLVFSLWTSFLDLLEIPIEDAGINYTRYDGSMKFDARDAAVRSFMSNPDVKIMLVSLTAGNAGLNLTAASQVIILEPFWNPYVEEQAIDRAHRIGQEREVTVHRVLIANTVEDRILRLQEQKKFLVNAALSEKGAQSVSRLGVQELRKLFGV</sequence>
<dbReference type="Gene3D" id="3.40.50.300">
    <property type="entry name" value="P-loop containing nucleotide triphosphate hydrolases"/>
    <property type="match status" value="1"/>
</dbReference>
<accession>A0A423XHQ3</accession>
<feature type="domain" description="Helicase ATP-binding" evidence="6">
    <location>
        <begin position="112"/>
        <end position="289"/>
    </location>
</feature>
<dbReference type="AlphaFoldDB" id="A0A423XHQ3"/>
<feature type="compositionally biased region" description="Low complexity" evidence="5">
    <location>
        <begin position="607"/>
        <end position="618"/>
    </location>
</feature>
<evidence type="ECO:0000256" key="1">
    <source>
        <dbReference type="ARBA" id="ARBA00007025"/>
    </source>
</evidence>
<dbReference type="InterPro" id="IPR038718">
    <property type="entry name" value="SNF2-like_sf"/>
</dbReference>
<dbReference type="SMART" id="SM00490">
    <property type="entry name" value="HELICc"/>
    <property type="match status" value="1"/>
</dbReference>
<evidence type="ECO:0000256" key="4">
    <source>
        <dbReference type="ARBA" id="ARBA00022840"/>
    </source>
</evidence>
<dbReference type="SUPFAM" id="SSF52540">
    <property type="entry name" value="P-loop containing nucleoside triphosphate hydrolases"/>
    <property type="match status" value="2"/>
</dbReference>
<gene>
    <name evidence="8" type="ORF">VPNG_02557</name>
</gene>
<dbReference type="InterPro" id="IPR001650">
    <property type="entry name" value="Helicase_C-like"/>
</dbReference>
<dbReference type="PROSITE" id="PS51194">
    <property type="entry name" value="HELICASE_CTER"/>
    <property type="match status" value="1"/>
</dbReference>
<dbReference type="Gene3D" id="3.30.40.10">
    <property type="entry name" value="Zinc/RING finger domain, C3HC4 (zinc finger)"/>
    <property type="match status" value="1"/>
</dbReference>
<dbReference type="InParanoid" id="A0A423XHQ3"/>
<feature type="compositionally biased region" description="Acidic residues" evidence="5">
    <location>
        <begin position="538"/>
        <end position="557"/>
    </location>
</feature>
<dbReference type="EMBL" id="LKEB01000007">
    <property type="protein sequence ID" value="ROW15882.1"/>
    <property type="molecule type" value="Genomic_DNA"/>
</dbReference>
<organism evidence="8 9">
    <name type="scientific">Cytospora leucostoma</name>
    <dbReference type="NCBI Taxonomy" id="1230097"/>
    <lineage>
        <taxon>Eukaryota</taxon>
        <taxon>Fungi</taxon>
        <taxon>Dikarya</taxon>
        <taxon>Ascomycota</taxon>
        <taxon>Pezizomycotina</taxon>
        <taxon>Sordariomycetes</taxon>
        <taxon>Sordariomycetidae</taxon>
        <taxon>Diaporthales</taxon>
        <taxon>Cytosporaceae</taxon>
        <taxon>Cytospora</taxon>
    </lineage>
</organism>
<evidence type="ECO:0000259" key="7">
    <source>
        <dbReference type="PROSITE" id="PS51194"/>
    </source>
</evidence>
<dbReference type="Proteomes" id="UP000285146">
    <property type="component" value="Unassembled WGS sequence"/>
</dbReference>
<dbReference type="SMART" id="SM00487">
    <property type="entry name" value="DEXDc"/>
    <property type="match status" value="1"/>
</dbReference>
<dbReference type="InterPro" id="IPR027417">
    <property type="entry name" value="P-loop_NTPase"/>
</dbReference>
<dbReference type="InterPro" id="IPR014001">
    <property type="entry name" value="Helicase_ATP-bd"/>
</dbReference>
<feature type="domain" description="Helicase C-terminal" evidence="7">
    <location>
        <begin position="815"/>
        <end position="981"/>
    </location>
</feature>
<evidence type="ECO:0000259" key="6">
    <source>
        <dbReference type="PROSITE" id="PS51192"/>
    </source>
</evidence>
<feature type="region of interest" description="Disordered" evidence="5">
    <location>
        <begin position="533"/>
        <end position="622"/>
    </location>
</feature>
<dbReference type="SUPFAM" id="SSF57850">
    <property type="entry name" value="RING/U-box"/>
    <property type="match status" value="1"/>
</dbReference>
<dbReference type="InterPro" id="IPR000330">
    <property type="entry name" value="SNF2_N"/>
</dbReference>
<dbReference type="STRING" id="1230097.A0A423XHQ3"/>
<dbReference type="GO" id="GO:0008094">
    <property type="term" value="F:ATP-dependent activity, acting on DNA"/>
    <property type="evidence" value="ECO:0007669"/>
    <property type="project" value="TreeGrafter"/>
</dbReference>
<keyword evidence="2" id="KW-0547">Nucleotide-binding</keyword>
<feature type="region of interest" description="Disordered" evidence="5">
    <location>
        <begin position="23"/>
        <end position="55"/>
    </location>
</feature>
<keyword evidence="3" id="KW-0378">Hydrolase</keyword>
<feature type="region of interest" description="Disordered" evidence="5">
    <location>
        <begin position="700"/>
        <end position="785"/>
    </location>
</feature>
<dbReference type="GO" id="GO:0016787">
    <property type="term" value="F:hydrolase activity"/>
    <property type="evidence" value="ECO:0007669"/>
    <property type="project" value="UniProtKB-KW"/>
</dbReference>
<evidence type="ECO:0000256" key="5">
    <source>
        <dbReference type="SAM" id="MobiDB-lite"/>
    </source>
</evidence>
<dbReference type="PANTHER" id="PTHR45626:SF16">
    <property type="entry name" value="ATP-DEPENDENT HELICASE ULS1"/>
    <property type="match status" value="1"/>
</dbReference>
<evidence type="ECO:0000256" key="2">
    <source>
        <dbReference type="ARBA" id="ARBA00022741"/>
    </source>
</evidence>
<feature type="compositionally biased region" description="Low complexity" evidence="5">
    <location>
        <begin position="652"/>
        <end position="667"/>
    </location>
</feature>
<reference evidence="8 9" key="1">
    <citation type="submission" date="2015-09" db="EMBL/GenBank/DDBJ databases">
        <title>Host preference determinants of Valsa canker pathogens revealed by comparative genomics.</title>
        <authorList>
            <person name="Yin Z."/>
            <person name="Huang L."/>
        </authorList>
    </citation>
    <scope>NUCLEOTIDE SEQUENCE [LARGE SCALE GENOMIC DNA]</scope>
    <source>
        <strain evidence="8 9">SXYLt</strain>
    </source>
</reference>
<dbReference type="InterPro" id="IPR049730">
    <property type="entry name" value="SNF2/RAD54-like_C"/>
</dbReference>
<dbReference type="PROSITE" id="PS51192">
    <property type="entry name" value="HELICASE_ATP_BIND_1"/>
    <property type="match status" value="1"/>
</dbReference>
<comment type="similarity">
    <text evidence="1">Belongs to the SNF2/RAD54 helicase family.</text>
</comment>